<feature type="domain" description="Peptidase S9 prolyl oligopeptidase catalytic" evidence="1">
    <location>
        <begin position="466"/>
        <end position="675"/>
    </location>
</feature>
<evidence type="ECO:0000313" key="3">
    <source>
        <dbReference type="Proteomes" id="UP000799118"/>
    </source>
</evidence>
<dbReference type="AlphaFoldDB" id="A0A6A4GUT8"/>
<dbReference type="Gene3D" id="3.40.50.1820">
    <property type="entry name" value="alpha/beta hydrolase"/>
    <property type="match status" value="1"/>
</dbReference>
<dbReference type="InterPro" id="IPR001375">
    <property type="entry name" value="Peptidase_S9_cat"/>
</dbReference>
<dbReference type="PANTHER" id="PTHR43056:SF5">
    <property type="entry name" value="PEPTIDASE S9 PROLYL OLIGOPEPTIDASE CATALYTIC DOMAIN-CONTAINING PROTEIN"/>
    <property type="match status" value="1"/>
</dbReference>
<dbReference type="SUPFAM" id="SSF53474">
    <property type="entry name" value="alpha/beta-Hydrolases"/>
    <property type="match status" value="1"/>
</dbReference>
<dbReference type="GO" id="GO:0006508">
    <property type="term" value="P:proteolysis"/>
    <property type="evidence" value="ECO:0007669"/>
    <property type="project" value="InterPro"/>
</dbReference>
<proteinExistence type="predicted"/>
<dbReference type="InterPro" id="IPR050585">
    <property type="entry name" value="Xaa-Pro_dipeptidyl-ppase/CocE"/>
</dbReference>
<reference evidence="2" key="1">
    <citation type="journal article" date="2019" name="Environ. Microbiol.">
        <title>Fungal ecological strategies reflected in gene transcription - a case study of two litter decomposers.</title>
        <authorList>
            <person name="Barbi F."/>
            <person name="Kohler A."/>
            <person name="Barry K."/>
            <person name="Baskaran P."/>
            <person name="Daum C."/>
            <person name="Fauchery L."/>
            <person name="Ihrmark K."/>
            <person name="Kuo A."/>
            <person name="LaButti K."/>
            <person name="Lipzen A."/>
            <person name="Morin E."/>
            <person name="Grigoriev I.V."/>
            <person name="Henrissat B."/>
            <person name="Lindahl B."/>
            <person name="Martin F."/>
        </authorList>
    </citation>
    <scope>NUCLEOTIDE SEQUENCE</scope>
    <source>
        <strain evidence="2">JB14</strain>
    </source>
</reference>
<dbReference type="OrthoDB" id="43744at2759"/>
<dbReference type="Proteomes" id="UP000799118">
    <property type="component" value="Unassembled WGS sequence"/>
</dbReference>
<evidence type="ECO:0000313" key="2">
    <source>
        <dbReference type="EMBL" id="KAE9388847.1"/>
    </source>
</evidence>
<dbReference type="SUPFAM" id="SSF69322">
    <property type="entry name" value="Tricorn protease domain 2"/>
    <property type="match status" value="1"/>
</dbReference>
<keyword evidence="3" id="KW-1185">Reference proteome</keyword>
<dbReference type="EMBL" id="ML769724">
    <property type="protein sequence ID" value="KAE9388847.1"/>
    <property type="molecule type" value="Genomic_DNA"/>
</dbReference>
<dbReference type="PANTHER" id="PTHR43056">
    <property type="entry name" value="PEPTIDASE S9 PROLYL OLIGOPEPTIDASE"/>
    <property type="match status" value="1"/>
</dbReference>
<protein>
    <submittedName>
        <fullName evidence="2">Alpha beta-hydrolase</fullName>
    </submittedName>
</protein>
<dbReference type="InterPro" id="IPR029058">
    <property type="entry name" value="AB_hydrolase_fold"/>
</dbReference>
<organism evidence="2 3">
    <name type="scientific">Gymnopus androsaceus JB14</name>
    <dbReference type="NCBI Taxonomy" id="1447944"/>
    <lineage>
        <taxon>Eukaryota</taxon>
        <taxon>Fungi</taxon>
        <taxon>Dikarya</taxon>
        <taxon>Basidiomycota</taxon>
        <taxon>Agaricomycotina</taxon>
        <taxon>Agaricomycetes</taxon>
        <taxon>Agaricomycetidae</taxon>
        <taxon>Agaricales</taxon>
        <taxon>Marasmiineae</taxon>
        <taxon>Omphalotaceae</taxon>
        <taxon>Gymnopus</taxon>
    </lineage>
</organism>
<accession>A0A6A4GUT8</accession>
<gene>
    <name evidence="2" type="ORF">BT96DRAFT_890333</name>
</gene>
<evidence type="ECO:0000259" key="1">
    <source>
        <dbReference type="Pfam" id="PF00326"/>
    </source>
</evidence>
<name>A0A6A4GUT8_9AGAR</name>
<dbReference type="Pfam" id="PF00326">
    <property type="entry name" value="Peptidase_S9"/>
    <property type="match status" value="1"/>
</dbReference>
<dbReference type="GO" id="GO:0008236">
    <property type="term" value="F:serine-type peptidase activity"/>
    <property type="evidence" value="ECO:0007669"/>
    <property type="project" value="InterPro"/>
</dbReference>
<sequence>MRNNHNGKKAVSNVRGPILVAVKWRAPYGNWVSPITAEAVASQSLSGGIEDVIVDPVTSRVYFAQKRPEEGGRSAIVDANTWQDLFDGSWDARTQVHEYGGAAAVVVEDVLYFSNISDHRVYKCMAGQKPQPITPHNPMQRFADFAVHPEYPELIVSVMEDHTNPHPRNVRTSLVLINSATSNVLQLIQGADFYACPRFSPNGKYLLWQQWFFPDMPFQSSEIKVTFVTISRNFSSLEIGSIVHVAGKPEAVSAQDPNWASDNCLFFTSDISGFQNPWKFTFENANLLDGRASPILLEPIEEEFGLPQWWLSRHSSGAISSTSVVFMAMRDGHSVLYVFHIHNGSWVEVKTPYVQIEWIHGDRKGKAVMLGLAADSDEVLAQLTLSAQGQPQLTSLSPPSQESESLPLSFISPGEYHKLSLPPDSRTCHITYYAPKNPNYDGGLPDEKPPIAVNIHGGPWYMESAHLNWTKQFYTSRGWAVVDVNYGGSTGFGRAFRETLVGKWGVLDIQDAYQTVIKLDALGLADASRAVVYGGSAGGYSVLQIATMLPRAFAAGSPHYGIGDMRKLDEILHKFEYYLCDRLMGGTYEECEEVWKERSPIFHVDKVEMPMLILQGTEDTVIPANQMVEVEKTLKAKGCKVELILFEGEGHGWRKASSLRTELTQSLAFFNEVLGLQNTA</sequence>